<evidence type="ECO:0000313" key="2">
    <source>
        <dbReference type="EMBL" id="CAI0473155.1"/>
    </source>
</evidence>
<keyword evidence="3" id="KW-1185">Reference proteome</keyword>
<feature type="transmembrane region" description="Helical" evidence="1">
    <location>
        <begin position="52"/>
        <end position="73"/>
    </location>
</feature>
<accession>A0AAV0PQE1</accession>
<dbReference type="AlphaFoldDB" id="A0AAV0PQE1"/>
<evidence type="ECO:0000256" key="1">
    <source>
        <dbReference type="SAM" id="Phobius"/>
    </source>
</evidence>
<dbReference type="Proteomes" id="UP001154282">
    <property type="component" value="Unassembled WGS sequence"/>
</dbReference>
<gene>
    <name evidence="2" type="ORF">LITE_LOCUS39530</name>
</gene>
<reference evidence="2" key="1">
    <citation type="submission" date="2022-08" db="EMBL/GenBank/DDBJ databases">
        <authorList>
            <person name="Gutierrez-Valencia J."/>
        </authorList>
    </citation>
    <scope>NUCLEOTIDE SEQUENCE</scope>
</reference>
<proteinExistence type="predicted"/>
<feature type="transmembrane region" description="Helical" evidence="1">
    <location>
        <begin position="27"/>
        <end position="46"/>
    </location>
</feature>
<dbReference type="EMBL" id="CAMGYJ010000009">
    <property type="protein sequence ID" value="CAI0473155.1"/>
    <property type="molecule type" value="Genomic_DNA"/>
</dbReference>
<evidence type="ECO:0000313" key="3">
    <source>
        <dbReference type="Proteomes" id="UP001154282"/>
    </source>
</evidence>
<comment type="caution">
    <text evidence="2">The sequence shown here is derived from an EMBL/GenBank/DDBJ whole genome shotgun (WGS) entry which is preliminary data.</text>
</comment>
<name>A0AAV0PQE1_9ROSI</name>
<keyword evidence="1" id="KW-0472">Membrane</keyword>
<organism evidence="2 3">
    <name type="scientific">Linum tenue</name>
    <dbReference type="NCBI Taxonomy" id="586396"/>
    <lineage>
        <taxon>Eukaryota</taxon>
        <taxon>Viridiplantae</taxon>
        <taxon>Streptophyta</taxon>
        <taxon>Embryophyta</taxon>
        <taxon>Tracheophyta</taxon>
        <taxon>Spermatophyta</taxon>
        <taxon>Magnoliopsida</taxon>
        <taxon>eudicotyledons</taxon>
        <taxon>Gunneridae</taxon>
        <taxon>Pentapetalae</taxon>
        <taxon>rosids</taxon>
        <taxon>fabids</taxon>
        <taxon>Malpighiales</taxon>
        <taxon>Linaceae</taxon>
        <taxon>Linum</taxon>
    </lineage>
</organism>
<keyword evidence="1" id="KW-1133">Transmembrane helix</keyword>
<sequence>MVSSRDRFRFSSIEIGRFELVMCIGKLILRLTSLLIGVTLLILAHIDSMCATLSWVDGFCTISWALLTIVRLFL</sequence>
<protein>
    <submittedName>
        <fullName evidence="2">Uncharacterized protein</fullName>
    </submittedName>
</protein>
<keyword evidence="1" id="KW-0812">Transmembrane</keyword>